<protein>
    <submittedName>
        <fullName evidence="1">Uncharacterized protein</fullName>
    </submittedName>
</protein>
<proteinExistence type="predicted"/>
<comment type="caution">
    <text evidence="1">The sequence shown here is derived from an EMBL/GenBank/DDBJ whole genome shotgun (WGS) entry which is preliminary data.</text>
</comment>
<name>A0A814PXB7_9BILA</name>
<accession>A0A814PXB7</accession>
<dbReference type="EMBL" id="CAJNOC010008235">
    <property type="protein sequence ID" value="CAF1112247.1"/>
    <property type="molecule type" value="Genomic_DNA"/>
</dbReference>
<dbReference type="AlphaFoldDB" id="A0A814PXB7"/>
<feature type="non-terminal residue" evidence="1">
    <location>
        <position position="66"/>
    </location>
</feature>
<reference evidence="1" key="1">
    <citation type="submission" date="2021-02" db="EMBL/GenBank/DDBJ databases">
        <authorList>
            <person name="Nowell W R."/>
        </authorList>
    </citation>
    <scope>NUCLEOTIDE SEQUENCE</scope>
    <source>
        <strain evidence="1">Ploen Becks lab</strain>
    </source>
</reference>
<gene>
    <name evidence="1" type="ORF">OXX778_LOCUS21675</name>
</gene>
<sequence length="66" mass="8036">MFERDQNIYQEIINLEKVEDRNQTPSYFFQTEVEGLWKTEDIVPQFTKTTKLKSKKFSKKNNLVYQ</sequence>
<dbReference type="Proteomes" id="UP000663879">
    <property type="component" value="Unassembled WGS sequence"/>
</dbReference>
<keyword evidence="2" id="KW-1185">Reference proteome</keyword>
<organism evidence="1 2">
    <name type="scientific">Brachionus calyciflorus</name>
    <dbReference type="NCBI Taxonomy" id="104777"/>
    <lineage>
        <taxon>Eukaryota</taxon>
        <taxon>Metazoa</taxon>
        <taxon>Spiralia</taxon>
        <taxon>Gnathifera</taxon>
        <taxon>Rotifera</taxon>
        <taxon>Eurotatoria</taxon>
        <taxon>Monogononta</taxon>
        <taxon>Pseudotrocha</taxon>
        <taxon>Ploima</taxon>
        <taxon>Brachionidae</taxon>
        <taxon>Brachionus</taxon>
    </lineage>
</organism>
<evidence type="ECO:0000313" key="1">
    <source>
        <dbReference type="EMBL" id="CAF1112247.1"/>
    </source>
</evidence>
<evidence type="ECO:0000313" key="2">
    <source>
        <dbReference type="Proteomes" id="UP000663879"/>
    </source>
</evidence>